<dbReference type="HAMAP" id="MF_01374">
    <property type="entry name" value="Glyoxalase_2"/>
    <property type="match status" value="1"/>
</dbReference>
<dbReference type="InterPro" id="IPR035680">
    <property type="entry name" value="Clx_II_MBL"/>
</dbReference>
<keyword evidence="8" id="KW-0862">Zinc</keyword>
<dbReference type="CDD" id="cd07723">
    <property type="entry name" value="hydroxyacylglutathione_hydrolase_MBL-fold"/>
    <property type="match status" value="1"/>
</dbReference>
<dbReference type="VEuPathDB" id="CryptoDB:Cvel_12064"/>
<reference evidence="11" key="1">
    <citation type="submission" date="2014-11" db="EMBL/GenBank/DDBJ databases">
        <authorList>
            <person name="Otto D Thomas"/>
            <person name="Naeem Raeece"/>
        </authorList>
    </citation>
    <scope>NUCLEOTIDE SEQUENCE</scope>
</reference>
<evidence type="ECO:0000256" key="1">
    <source>
        <dbReference type="ARBA" id="ARBA00001623"/>
    </source>
</evidence>
<evidence type="ECO:0000256" key="3">
    <source>
        <dbReference type="ARBA" id="ARBA00004963"/>
    </source>
</evidence>
<dbReference type="EMBL" id="CDMZ01005705">
    <property type="protein sequence ID" value="CEM53557.1"/>
    <property type="molecule type" value="Genomic_DNA"/>
</dbReference>
<keyword evidence="6" id="KW-0479">Metal-binding</keyword>
<dbReference type="InterPro" id="IPR017782">
    <property type="entry name" value="Hydroxyacylglutathione_Hdrlase"/>
</dbReference>
<dbReference type="NCBIfam" id="TIGR03413">
    <property type="entry name" value="GSH_gloB"/>
    <property type="match status" value="1"/>
</dbReference>
<comment type="pathway">
    <text evidence="3">Secondary metabolite metabolism; methylglyoxal degradation; (R)-lactate from methylglyoxal: step 2/2.</text>
</comment>
<dbReference type="Pfam" id="PF16123">
    <property type="entry name" value="HAGH_C"/>
    <property type="match status" value="1"/>
</dbReference>
<dbReference type="GO" id="GO:0004416">
    <property type="term" value="F:hydroxyacylglutathione hydrolase activity"/>
    <property type="evidence" value="ECO:0007669"/>
    <property type="project" value="UniProtKB-EC"/>
</dbReference>
<comment type="similarity">
    <text evidence="4">Belongs to the metallo-beta-lactamase superfamily. Glyoxalase II family.</text>
</comment>
<keyword evidence="7" id="KW-0378">Hydrolase</keyword>
<dbReference type="GO" id="GO:0019243">
    <property type="term" value="P:methylglyoxal catabolic process to D-lactate via S-lactoyl-glutathione"/>
    <property type="evidence" value="ECO:0007669"/>
    <property type="project" value="InterPro"/>
</dbReference>
<evidence type="ECO:0000313" key="11">
    <source>
        <dbReference type="EMBL" id="CEM53557.1"/>
    </source>
</evidence>
<dbReference type="SUPFAM" id="SSF56281">
    <property type="entry name" value="Metallo-hydrolase/oxidoreductase"/>
    <property type="match status" value="1"/>
</dbReference>
<dbReference type="PANTHER" id="PTHR11935">
    <property type="entry name" value="BETA LACTAMASE DOMAIN"/>
    <property type="match status" value="1"/>
</dbReference>
<protein>
    <recommendedName>
        <fullName evidence="5">hydroxyacylglutathione hydrolase</fullName>
        <ecNumber evidence="5">3.1.2.6</ecNumber>
    </recommendedName>
    <alternativeName>
        <fullName evidence="9">Glyoxalase II</fullName>
    </alternativeName>
</protein>
<organism evidence="11">
    <name type="scientific">Chromera velia CCMP2878</name>
    <dbReference type="NCBI Taxonomy" id="1169474"/>
    <lineage>
        <taxon>Eukaryota</taxon>
        <taxon>Sar</taxon>
        <taxon>Alveolata</taxon>
        <taxon>Colpodellida</taxon>
        <taxon>Chromeraceae</taxon>
        <taxon>Chromera</taxon>
    </lineage>
</organism>
<name>A0A0G4I8W6_9ALVE</name>
<dbReference type="SMART" id="SM00849">
    <property type="entry name" value="Lactamase_B"/>
    <property type="match status" value="1"/>
</dbReference>
<dbReference type="InterPro" id="IPR001279">
    <property type="entry name" value="Metallo-B-lactamas"/>
</dbReference>
<evidence type="ECO:0000256" key="5">
    <source>
        <dbReference type="ARBA" id="ARBA00011917"/>
    </source>
</evidence>
<proteinExistence type="inferred from homology"/>
<feature type="domain" description="Metallo-beta-lactamase" evidence="10">
    <location>
        <begin position="39"/>
        <end position="206"/>
    </location>
</feature>
<dbReference type="AlphaFoldDB" id="A0A0G4I8W6"/>
<dbReference type="InterPro" id="IPR036866">
    <property type="entry name" value="RibonucZ/Hydroxyglut_hydro"/>
</dbReference>
<evidence type="ECO:0000256" key="2">
    <source>
        <dbReference type="ARBA" id="ARBA00001947"/>
    </source>
</evidence>
<evidence type="ECO:0000256" key="9">
    <source>
        <dbReference type="ARBA" id="ARBA00031044"/>
    </source>
</evidence>
<dbReference type="Pfam" id="PF00753">
    <property type="entry name" value="Lactamase_B"/>
    <property type="match status" value="1"/>
</dbReference>
<evidence type="ECO:0000256" key="6">
    <source>
        <dbReference type="ARBA" id="ARBA00022723"/>
    </source>
</evidence>
<dbReference type="PANTHER" id="PTHR11935:SF94">
    <property type="entry name" value="TENZING NORGAY, ISOFORM C"/>
    <property type="match status" value="1"/>
</dbReference>
<evidence type="ECO:0000256" key="4">
    <source>
        <dbReference type="ARBA" id="ARBA00006759"/>
    </source>
</evidence>
<sequence>MSTHQLSGASFFSPNKMEGCLLEEFGDGMQVHTVPVHTDNYSYLIVHAPTKEAMAVDPAEAEKVLAYAQKIGVSVKKVLTTHKHWDHAGGNAKMLELIPDLEIVGGKLEQVTACNRFVEDGEELAFHSIKVKALLAPCHTSGHVLFLVSAAKGEGGEEVPPALFSGDTLFIGGCGRFFEGNAELMMHVVDGVLSRLPDDTRIFCGHEYTKKNLQFAVMVEGEGSEAAKKLKWAEEKLEQNQPTVPSLLKEERTFNVFLRIRESSVQRACGTSTAVETMGKLRQLKDNF</sequence>
<accession>A0A0G4I8W6</accession>
<gene>
    <name evidence="11" type="ORF">Cvel_12064</name>
</gene>
<comment type="cofactor">
    <cofactor evidence="2">
        <name>Zn(2+)</name>
        <dbReference type="ChEBI" id="CHEBI:29105"/>
    </cofactor>
</comment>
<evidence type="ECO:0000256" key="7">
    <source>
        <dbReference type="ARBA" id="ARBA00022801"/>
    </source>
</evidence>
<evidence type="ECO:0000256" key="8">
    <source>
        <dbReference type="ARBA" id="ARBA00022833"/>
    </source>
</evidence>
<dbReference type="Gene3D" id="3.60.15.10">
    <property type="entry name" value="Ribonuclease Z/Hydroxyacylglutathione hydrolase-like"/>
    <property type="match status" value="1"/>
</dbReference>
<dbReference type="InterPro" id="IPR032282">
    <property type="entry name" value="HAGH_C"/>
</dbReference>
<comment type="catalytic activity">
    <reaction evidence="1">
        <text>an S-(2-hydroxyacyl)glutathione + H2O = a 2-hydroxy carboxylate + glutathione + H(+)</text>
        <dbReference type="Rhea" id="RHEA:21864"/>
        <dbReference type="ChEBI" id="CHEBI:15377"/>
        <dbReference type="ChEBI" id="CHEBI:15378"/>
        <dbReference type="ChEBI" id="CHEBI:57925"/>
        <dbReference type="ChEBI" id="CHEBI:58896"/>
        <dbReference type="ChEBI" id="CHEBI:71261"/>
        <dbReference type="EC" id="3.1.2.6"/>
    </reaction>
</comment>
<dbReference type="PhylomeDB" id="A0A0G4I8W6"/>
<dbReference type="GO" id="GO:0046872">
    <property type="term" value="F:metal ion binding"/>
    <property type="evidence" value="ECO:0007669"/>
    <property type="project" value="UniProtKB-KW"/>
</dbReference>
<evidence type="ECO:0000259" key="10">
    <source>
        <dbReference type="SMART" id="SM00849"/>
    </source>
</evidence>
<dbReference type="EC" id="3.1.2.6" evidence="5"/>